<dbReference type="Proteomes" id="UP000534186">
    <property type="component" value="Unassembled WGS sequence"/>
</dbReference>
<evidence type="ECO:0000259" key="1">
    <source>
        <dbReference type="PROSITE" id="PS50835"/>
    </source>
</evidence>
<dbReference type="AlphaFoldDB" id="A0A7Y9NQY6"/>
<evidence type="ECO:0000313" key="2">
    <source>
        <dbReference type="EMBL" id="NYF53943.1"/>
    </source>
</evidence>
<comment type="caution">
    <text evidence="2">The sequence shown here is derived from an EMBL/GenBank/DDBJ whole genome shotgun (WGS) entry which is preliminary data.</text>
</comment>
<name>A0A7Y9NQY6_9BACT</name>
<feature type="domain" description="Ig-like" evidence="1">
    <location>
        <begin position="121"/>
        <end position="190"/>
    </location>
</feature>
<accession>A0A7Y9NQY6</accession>
<dbReference type="Gene3D" id="2.60.40.1080">
    <property type="match status" value="1"/>
</dbReference>
<proteinExistence type="predicted"/>
<reference evidence="2 3" key="1">
    <citation type="submission" date="2020-07" db="EMBL/GenBank/DDBJ databases">
        <title>Genomic Encyclopedia of Type Strains, Phase IV (KMG-V): Genome sequencing to study the core and pangenomes of soil and plant-associated prokaryotes.</title>
        <authorList>
            <person name="Whitman W."/>
        </authorList>
    </citation>
    <scope>NUCLEOTIDE SEQUENCE [LARGE SCALE GENOMIC DNA]</scope>
    <source>
        <strain evidence="2 3">M8UP30</strain>
    </source>
</reference>
<protein>
    <submittedName>
        <fullName evidence="2">Uncharacterized protein YjdB</fullName>
    </submittedName>
</protein>
<evidence type="ECO:0000313" key="3">
    <source>
        <dbReference type="Proteomes" id="UP000534186"/>
    </source>
</evidence>
<sequence>MSSNLLSSGLSLFLIAGLAGCSGTSPVQPQPSITVSLTAPTTTVQAGRSVQLTASVSNASNTTVIWEVNGISGGNSTLGTITTSGLYTAPLEQPNPATVVVLAAAAADTSASAVVNFTIGPPVAVAITPKAVTVLTGSTFAFTSTVDNASDKSVSWFVNGIKGGNSTFGTISILGLYTAPPTSPASSTVSVTAVSNTDPDRSDTASVTIAFPPAIVVSVTPSNSALQTGTSEQFSATVVNASTTAVIWKVAGVTGGDGTVGHISASGFYSAPSVVPDPATVVISAVSQADQTVSGTATVTLSLAPPPVSVTVSPKTANVQVGRTQQFNATVDHASDTSVSWQVNDVPGGNSTVGTISNLGVYTGPSAVPTPSTVQIKAVSNQDSSMSDLASVTIQPDISVSVTPSTTNLILGQSQQFTANVSNSSNQSVTWSIAGANCSGAGCGVITTGGNYTAPGSIPTPNPFVTVTATSSVNPSVFGVATVKITPVPTPTVQISGASHVALNTQYIYTATVSLDLMNQGVTWSLVCLQDSEGIPDCANIDDSGTHGDNDMDNFTLAPNTSNIALTIVLQTPNPTDTGEKFLLRLTATSVATGSDGTHGIATIDISAP</sequence>
<feature type="domain" description="Ig-like" evidence="1">
    <location>
        <begin position="31"/>
        <end position="100"/>
    </location>
</feature>
<organism evidence="2 3">
    <name type="scientific">Tunturiibacter lichenicola</name>
    <dbReference type="NCBI Taxonomy" id="2051959"/>
    <lineage>
        <taxon>Bacteria</taxon>
        <taxon>Pseudomonadati</taxon>
        <taxon>Acidobacteriota</taxon>
        <taxon>Terriglobia</taxon>
        <taxon>Terriglobales</taxon>
        <taxon>Acidobacteriaceae</taxon>
        <taxon>Tunturiibacter</taxon>
    </lineage>
</organism>
<gene>
    <name evidence="2" type="ORF">HDF12_004342</name>
</gene>
<dbReference type="PROSITE" id="PS50835">
    <property type="entry name" value="IG_LIKE"/>
    <property type="match status" value="2"/>
</dbReference>
<dbReference type="EMBL" id="JACCCV010000002">
    <property type="protein sequence ID" value="NYF53943.1"/>
    <property type="molecule type" value="Genomic_DNA"/>
</dbReference>
<dbReference type="InterPro" id="IPR007110">
    <property type="entry name" value="Ig-like_dom"/>
</dbReference>